<proteinExistence type="predicted"/>
<name>A0ABW3VD24_9PSEU</name>
<keyword evidence="2" id="KW-0472">Membrane</keyword>
<keyword evidence="2" id="KW-1133">Transmembrane helix</keyword>
<feature type="transmembrane region" description="Helical" evidence="2">
    <location>
        <begin position="121"/>
        <end position="144"/>
    </location>
</feature>
<sequence length="377" mass="39971">MTRTEPAPAAADARPQPAGPMHSPVPRADGARWVALLAVSFGVTVVVTRLYLSLSGWPQIGGDVYHLAHALWGGLLLIVGGVLTLLWGNRWVQPLTAVLVGAGSGLFVDEVGKFITQRNDYFTPLAAPIIYLVFLGVLAVAVLARRAHLTNGRTLAYSVTVALKAVADGPLRPAARRELLRDIDALAADTSRPDLADLATRVRPVVENAPVVAAPQRMHRVLGVLTRIERAVLPRWLHRVVLILGSVLIGLLLLVGLAVFVALATGDPDATIIIDDETVPPGSRPPALVIASAGETVVGLMLVVAAGALLIGRDRFGLRVGRLGLVLGLAGVNVVLGYIDADLVVAVVVLELALLGLYHRYRLRFLENRSITDDPPG</sequence>
<evidence type="ECO:0000256" key="1">
    <source>
        <dbReference type="SAM" id="MobiDB-lite"/>
    </source>
</evidence>
<feature type="transmembrane region" description="Helical" evidence="2">
    <location>
        <begin position="64"/>
        <end position="87"/>
    </location>
</feature>
<feature type="region of interest" description="Disordered" evidence="1">
    <location>
        <begin position="1"/>
        <end position="24"/>
    </location>
</feature>
<gene>
    <name evidence="3" type="ORF">ACFQ34_04910</name>
</gene>
<evidence type="ECO:0000256" key="2">
    <source>
        <dbReference type="SAM" id="Phobius"/>
    </source>
</evidence>
<organism evidence="3 4">
    <name type="scientific">Pseudonocardia benzenivorans</name>
    <dbReference type="NCBI Taxonomy" id="228005"/>
    <lineage>
        <taxon>Bacteria</taxon>
        <taxon>Bacillati</taxon>
        <taxon>Actinomycetota</taxon>
        <taxon>Actinomycetes</taxon>
        <taxon>Pseudonocardiales</taxon>
        <taxon>Pseudonocardiaceae</taxon>
        <taxon>Pseudonocardia</taxon>
    </lineage>
</organism>
<evidence type="ECO:0000313" key="4">
    <source>
        <dbReference type="Proteomes" id="UP001597182"/>
    </source>
</evidence>
<feature type="transmembrane region" description="Helical" evidence="2">
    <location>
        <begin position="30"/>
        <end position="52"/>
    </location>
</feature>
<keyword evidence="2" id="KW-0812">Transmembrane</keyword>
<reference evidence="4" key="1">
    <citation type="journal article" date="2019" name="Int. J. Syst. Evol. Microbiol.">
        <title>The Global Catalogue of Microorganisms (GCM) 10K type strain sequencing project: providing services to taxonomists for standard genome sequencing and annotation.</title>
        <authorList>
            <consortium name="The Broad Institute Genomics Platform"/>
            <consortium name="The Broad Institute Genome Sequencing Center for Infectious Disease"/>
            <person name="Wu L."/>
            <person name="Ma J."/>
        </authorList>
    </citation>
    <scope>NUCLEOTIDE SEQUENCE [LARGE SCALE GENOMIC DNA]</scope>
    <source>
        <strain evidence="4">CCUG 49018</strain>
    </source>
</reference>
<accession>A0ABW3VD24</accession>
<feature type="transmembrane region" description="Helical" evidence="2">
    <location>
        <begin position="345"/>
        <end position="361"/>
    </location>
</feature>
<feature type="transmembrane region" description="Helical" evidence="2">
    <location>
        <begin position="323"/>
        <end position="339"/>
    </location>
</feature>
<comment type="caution">
    <text evidence="3">The sequence shown here is derived from an EMBL/GenBank/DDBJ whole genome shotgun (WGS) entry which is preliminary data.</text>
</comment>
<dbReference type="EMBL" id="JBHTMB010000026">
    <property type="protein sequence ID" value="MFD1232615.1"/>
    <property type="molecule type" value="Genomic_DNA"/>
</dbReference>
<evidence type="ECO:0000313" key="3">
    <source>
        <dbReference type="EMBL" id="MFD1232615.1"/>
    </source>
</evidence>
<feature type="transmembrane region" description="Helical" evidence="2">
    <location>
        <begin position="240"/>
        <end position="266"/>
    </location>
</feature>
<keyword evidence="4" id="KW-1185">Reference proteome</keyword>
<feature type="compositionally biased region" description="Low complexity" evidence="1">
    <location>
        <begin position="1"/>
        <end position="20"/>
    </location>
</feature>
<dbReference type="RefSeq" id="WP_346094115.1">
    <property type="nucleotide sequence ID" value="NZ_BAABKS010000085.1"/>
</dbReference>
<protein>
    <submittedName>
        <fullName evidence="3">Uncharacterized protein</fullName>
    </submittedName>
</protein>
<dbReference type="Proteomes" id="UP001597182">
    <property type="component" value="Unassembled WGS sequence"/>
</dbReference>
<feature type="transmembrane region" description="Helical" evidence="2">
    <location>
        <begin position="286"/>
        <end position="311"/>
    </location>
</feature>